<feature type="region of interest" description="Disordered" evidence="1">
    <location>
        <begin position="112"/>
        <end position="469"/>
    </location>
</feature>
<feature type="compositionally biased region" description="Low complexity" evidence="1">
    <location>
        <begin position="302"/>
        <end position="322"/>
    </location>
</feature>
<feature type="compositionally biased region" description="Low complexity" evidence="1">
    <location>
        <begin position="354"/>
        <end position="368"/>
    </location>
</feature>
<protein>
    <submittedName>
        <fullName evidence="2">Uncharacterized protein</fullName>
    </submittedName>
</protein>
<gene>
    <name evidence="2" type="ORF">FOZ62_028326</name>
</gene>
<feature type="compositionally biased region" description="Basic and acidic residues" evidence="1">
    <location>
        <begin position="332"/>
        <end position="347"/>
    </location>
</feature>
<organism evidence="2 3">
    <name type="scientific">Perkinsus olseni</name>
    <name type="common">Perkinsus atlanticus</name>
    <dbReference type="NCBI Taxonomy" id="32597"/>
    <lineage>
        <taxon>Eukaryota</taxon>
        <taxon>Sar</taxon>
        <taxon>Alveolata</taxon>
        <taxon>Perkinsozoa</taxon>
        <taxon>Perkinsea</taxon>
        <taxon>Perkinsida</taxon>
        <taxon>Perkinsidae</taxon>
        <taxon>Perkinsus</taxon>
    </lineage>
</organism>
<evidence type="ECO:0000313" key="2">
    <source>
        <dbReference type="EMBL" id="KAF4739815.1"/>
    </source>
</evidence>
<reference evidence="2 3" key="1">
    <citation type="submission" date="2020-04" db="EMBL/GenBank/DDBJ databases">
        <title>Perkinsus olseni comparative genomics.</title>
        <authorList>
            <person name="Bogema D.R."/>
        </authorList>
    </citation>
    <scope>NUCLEOTIDE SEQUENCE [LARGE SCALE GENOMIC DNA]</scope>
    <source>
        <strain evidence="2">ATCC PRA-205</strain>
    </source>
</reference>
<proteinExistence type="predicted"/>
<feature type="non-terminal residue" evidence="2">
    <location>
        <position position="1"/>
    </location>
</feature>
<dbReference type="EMBL" id="JABANM010010152">
    <property type="protein sequence ID" value="KAF4739815.1"/>
    <property type="molecule type" value="Genomic_DNA"/>
</dbReference>
<evidence type="ECO:0000313" key="3">
    <source>
        <dbReference type="Proteomes" id="UP000574390"/>
    </source>
</evidence>
<name>A0A7J6T3Z5_PEROL</name>
<comment type="caution">
    <text evidence="2">The sequence shown here is derived from an EMBL/GenBank/DDBJ whole genome shotgun (WGS) entry which is preliminary data.</text>
</comment>
<accession>A0A7J6T3Z5</accession>
<dbReference type="AlphaFoldDB" id="A0A7J6T3Z5"/>
<feature type="compositionally biased region" description="Acidic residues" evidence="1">
    <location>
        <begin position="193"/>
        <end position="206"/>
    </location>
</feature>
<dbReference type="Proteomes" id="UP000574390">
    <property type="component" value="Unassembled WGS sequence"/>
</dbReference>
<evidence type="ECO:0000256" key="1">
    <source>
        <dbReference type="SAM" id="MobiDB-lite"/>
    </source>
</evidence>
<sequence length="499" mass="53431">MARRGAKGEPHARNEITVTVECILEEAKVRGEKEFTISRNQNASKLVAYARSHFGLYYDRGSIPGSIKGRDWRLLRIGGKLDGEYVQKRLPSVTAAGIEDGARLRLVYIHDDSDTRSQTPQTSPGCGDLEAASSELTGSAKGEEEDHHHSHHHHSHHKGQKRHRQHDSRPQSSSPSEPSEKGTTPAEKRDEVENVVEDVLEEEGDAEGPGKMTEEAKGEQPVESSTSSPSKPRPKRARVSMAPETPIRRSARVRGIEPDFNSEPPVAGSPQSPSRTAEVETSVVAEDGKRHDLEVAPTGPDASHAPSAAAAAAATPKSSSAPVDELPQGVEEVSRAVDKEEGKKAGEDGEDAGGKQSSNSASTSVHSSMAPRSAKGRRGSSSRTAPSAKPAKSQRVLADSSEHTRTDEGDQADPSGGPSQPSESRGSPEGVRVSSSLPVASGGKYPPTSSGRVVPNSLTDDRLPEPDWLLGTPHVRLRRKAEEQMHSNQFAKAVETFRE</sequence>
<feature type="compositionally biased region" description="Basic residues" evidence="1">
    <location>
        <begin position="149"/>
        <end position="166"/>
    </location>
</feature>